<dbReference type="Proteomes" id="UP000007881">
    <property type="component" value="Chromosome"/>
</dbReference>
<feature type="transmembrane region" description="Helical" evidence="7">
    <location>
        <begin position="169"/>
        <end position="187"/>
    </location>
</feature>
<dbReference type="NCBIfam" id="NF037981">
    <property type="entry name" value="NCS2_1"/>
    <property type="match status" value="1"/>
</dbReference>
<keyword evidence="4 7" id="KW-0812">Transmembrane</keyword>
<evidence type="ECO:0000256" key="3">
    <source>
        <dbReference type="ARBA" id="ARBA00022448"/>
    </source>
</evidence>
<feature type="transmembrane region" description="Helical" evidence="7">
    <location>
        <begin position="340"/>
        <end position="361"/>
    </location>
</feature>
<name>I0IHD9_PHYMF</name>
<dbReference type="GO" id="GO:0015205">
    <property type="term" value="F:nucleobase transmembrane transporter activity"/>
    <property type="evidence" value="ECO:0007669"/>
    <property type="project" value="UniProtKB-ARBA"/>
</dbReference>
<evidence type="ECO:0000313" key="9">
    <source>
        <dbReference type="Proteomes" id="UP000007881"/>
    </source>
</evidence>
<evidence type="ECO:0000256" key="4">
    <source>
        <dbReference type="ARBA" id="ARBA00022692"/>
    </source>
</evidence>
<evidence type="ECO:0000313" key="8">
    <source>
        <dbReference type="EMBL" id="BAM04677.1"/>
    </source>
</evidence>
<feature type="transmembrane region" description="Helical" evidence="7">
    <location>
        <begin position="50"/>
        <end position="70"/>
    </location>
</feature>
<organism evidence="8 9">
    <name type="scientific">Phycisphaera mikurensis (strain NBRC 102666 / KCTC 22515 / FYK2301M01)</name>
    <dbReference type="NCBI Taxonomy" id="1142394"/>
    <lineage>
        <taxon>Bacteria</taxon>
        <taxon>Pseudomonadati</taxon>
        <taxon>Planctomycetota</taxon>
        <taxon>Phycisphaerae</taxon>
        <taxon>Phycisphaerales</taxon>
        <taxon>Phycisphaeraceae</taxon>
        <taxon>Phycisphaera</taxon>
    </lineage>
</organism>
<dbReference type="KEGG" id="phm:PSMK_25180"/>
<sequence>MTTPRTIRYGLDDVPPPGRTGVFALQHVLTMFGSTVAVPLLLAGPLGLDTAGTALLISSVMLCSGVATLLQSTFGSRLPLIQGVSFSHLGPFLAIIAGVAATGDASPGAAMPWIAGAIIGGALVEMGIGFSGLMGQVRKVLSPVVVGPVITLIGLALYQAGAPVASQDWPIAVLTIALIVLFAFVLARKTHPAASLFAMFPMLLAILTAVAVCALLTLAGVYGSDHPARPDLSAFREADWVRTTTLVLPWGVPQFSLGFFVAILAGYLGSMIESFGDYHAVKQASGAGNPTPREISRGIGFEGVGCAITGLLGGFSSTSYSENVGLVGLTGVASRRVVQVAAVILVLLGVFGKFGALAAAIPGPVVGGLYCAMFGLIAAVGIRQFARCDLSSDRNLFIGGFALFMGLSVPYYFANGGSDAVTTALPAWAAGLVNALGSTGMAVGAILGLLLDNLVPGTDRERGLVEEAS</sequence>
<dbReference type="InterPro" id="IPR006042">
    <property type="entry name" value="Xan_ur_permease"/>
</dbReference>
<evidence type="ECO:0000256" key="5">
    <source>
        <dbReference type="ARBA" id="ARBA00022989"/>
    </source>
</evidence>
<feature type="transmembrane region" description="Helical" evidence="7">
    <location>
        <begin position="395"/>
        <end position="413"/>
    </location>
</feature>
<feature type="transmembrane region" description="Helical" evidence="7">
    <location>
        <begin position="82"/>
        <end position="101"/>
    </location>
</feature>
<keyword evidence="9" id="KW-1185">Reference proteome</keyword>
<dbReference type="eggNOG" id="COG2233">
    <property type="taxonomic scope" value="Bacteria"/>
</dbReference>
<feature type="transmembrane region" description="Helical" evidence="7">
    <location>
        <begin position="113"/>
        <end position="133"/>
    </location>
</feature>
<evidence type="ECO:0000256" key="2">
    <source>
        <dbReference type="ARBA" id="ARBA00008821"/>
    </source>
</evidence>
<comment type="similarity">
    <text evidence="2">Belongs to the nucleobase:cation symporter-2 (NCS2) (TC 2.A.40) family.</text>
</comment>
<evidence type="ECO:0000256" key="1">
    <source>
        <dbReference type="ARBA" id="ARBA00004141"/>
    </source>
</evidence>
<keyword evidence="5 7" id="KW-1133">Transmembrane helix</keyword>
<feature type="transmembrane region" description="Helical" evidence="7">
    <location>
        <begin position="21"/>
        <end position="44"/>
    </location>
</feature>
<dbReference type="RefSeq" id="WP_014437890.1">
    <property type="nucleotide sequence ID" value="NC_017080.1"/>
</dbReference>
<keyword evidence="6 7" id="KW-0472">Membrane</keyword>
<keyword evidence="3" id="KW-0813">Transport</keyword>
<proteinExistence type="inferred from homology"/>
<evidence type="ECO:0000256" key="7">
    <source>
        <dbReference type="SAM" id="Phobius"/>
    </source>
</evidence>
<dbReference type="InterPro" id="IPR006043">
    <property type="entry name" value="NCS2"/>
</dbReference>
<comment type="subcellular location">
    <subcellularLocation>
        <location evidence="1">Membrane</location>
        <topology evidence="1">Multi-pass membrane protein</topology>
    </subcellularLocation>
</comment>
<accession>I0IHD9</accession>
<protein>
    <submittedName>
        <fullName evidence="8">Putative transporter</fullName>
    </submittedName>
</protein>
<dbReference type="HOGENOM" id="CLU_017959_5_4_0"/>
<gene>
    <name evidence="8" type="ordered locus">PSMK_25180</name>
</gene>
<dbReference type="STRING" id="1142394.PSMK_25180"/>
<dbReference type="EMBL" id="AP012338">
    <property type="protein sequence ID" value="BAM04677.1"/>
    <property type="molecule type" value="Genomic_DNA"/>
</dbReference>
<dbReference type="AlphaFoldDB" id="I0IHD9"/>
<evidence type="ECO:0000256" key="6">
    <source>
        <dbReference type="ARBA" id="ARBA00023136"/>
    </source>
</evidence>
<dbReference type="OrthoDB" id="9805749at2"/>
<feature type="transmembrane region" description="Helical" evidence="7">
    <location>
        <begin position="199"/>
        <end position="222"/>
    </location>
</feature>
<dbReference type="PANTHER" id="PTHR11119">
    <property type="entry name" value="XANTHINE-URACIL / VITAMIN C PERMEASE FAMILY MEMBER"/>
    <property type="match status" value="1"/>
</dbReference>
<dbReference type="PROSITE" id="PS01116">
    <property type="entry name" value="XANTH_URACIL_PERMASE"/>
    <property type="match status" value="1"/>
</dbReference>
<dbReference type="Pfam" id="PF00860">
    <property type="entry name" value="Xan_ur_permease"/>
    <property type="match status" value="1"/>
</dbReference>
<feature type="transmembrane region" description="Helical" evidence="7">
    <location>
        <begin position="140"/>
        <end position="157"/>
    </location>
</feature>
<feature type="transmembrane region" description="Helical" evidence="7">
    <location>
        <begin position="425"/>
        <end position="451"/>
    </location>
</feature>
<dbReference type="GO" id="GO:0005886">
    <property type="term" value="C:plasma membrane"/>
    <property type="evidence" value="ECO:0007669"/>
    <property type="project" value="UniProtKB-ARBA"/>
</dbReference>
<reference evidence="8 9" key="1">
    <citation type="submission" date="2012-02" db="EMBL/GenBank/DDBJ databases">
        <title>Complete genome sequence of Phycisphaera mikurensis NBRC 102666.</title>
        <authorList>
            <person name="Ankai A."/>
            <person name="Hosoyama A."/>
            <person name="Terui Y."/>
            <person name="Sekine M."/>
            <person name="Fukai R."/>
            <person name="Kato Y."/>
            <person name="Nakamura S."/>
            <person name="Yamada-Narita S."/>
            <person name="Kawakoshi A."/>
            <person name="Fukunaga Y."/>
            <person name="Yamazaki S."/>
            <person name="Fujita N."/>
        </authorList>
    </citation>
    <scope>NUCLEOTIDE SEQUENCE [LARGE SCALE GENOMIC DNA]</scope>
    <source>
        <strain evidence="9">NBRC 102666 / KCTC 22515 / FYK2301M01</strain>
    </source>
</reference>
<feature type="transmembrane region" description="Helical" evidence="7">
    <location>
        <begin position="247"/>
        <end position="268"/>
    </location>
</feature>
<feature type="transmembrane region" description="Helical" evidence="7">
    <location>
        <begin position="367"/>
        <end position="386"/>
    </location>
</feature>